<evidence type="ECO:0000256" key="4">
    <source>
        <dbReference type="ARBA" id="ARBA00022801"/>
    </source>
</evidence>
<dbReference type="AlphaFoldDB" id="A0AAU9J080"/>
<keyword evidence="4" id="KW-0378">Hydrolase</keyword>
<sequence>MWILLVVLACDAALVSVVETFRHGARSPVKQFSWDNAVWPQGYGELTPEGMRQHYLNGVEFRRRYIETAQLLGPNYSVEDVYVRSTNLNRTLMSAESQLFGLFPQGAAIKNQFLAQKAVPPIQVSGLANAQAELGLNAVANRYQMIPINTVTEPYDNMLSGYRLANCPRFAEIQTEQQGTSTYERKVTQYNDGLQQQVLEVFKVNATFSECGVFSDTLHSMKFHGYDWPAGVTEEMYNSMEEVLTYQYSYYWTSEATSLSSTEFMEAIFSQFDSTINGTAAPKMSLYSTHDVTLIGFLIFLGIWDNINPPYASSLIFELYDNNDVYQIQVLYNDVLQTIPGCGNPCTYQSFKNLITPKLTPDVRKACQLQGSTTEFDLDPLSVIYQYT</sequence>
<dbReference type="Pfam" id="PF00328">
    <property type="entry name" value="His_Phos_2"/>
    <property type="match status" value="1"/>
</dbReference>
<feature type="signal peptide" evidence="7">
    <location>
        <begin position="1"/>
        <end position="20"/>
    </location>
</feature>
<dbReference type="PANTHER" id="PTHR11567">
    <property type="entry name" value="ACID PHOSPHATASE-RELATED"/>
    <property type="match status" value="1"/>
</dbReference>
<keyword evidence="9" id="KW-1185">Reference proteome</keyword>
<evidence type="ECO:0000313" key="9">
    <source>
        <dbReference type="Proteomes" id="UP001162131"/>
    </source>
</evidence>
<evidence type="ECO:0000313" key="8">
    <source>
        <dbReference type="EMBL" id="CAG9319140.1"/>
    </source>
</evidence>
<keyword evidence="5" id="KW-1015">Disulfide bond</keyword>
<accession>A0AAU9J080</accession>
<keyword evidence="6" id="KW-0325">Glycoprotein</keyword>
<reference evidence="8" key="1">
    <citation type="submission" date="2021-09" db="EMBL/GenBank/DDBJ databases">
        <authorList>
            <consortium name="AG Swart"/>
            <person name="Singh M."/>
            <person name="Singh A."/>
            <person name="Seah K."/>
            <person name="Emmerich C."/>
        </authorList>
    </citation>
    <scope>NUCLEOTIDE SEQUENCE</scope>
    <source>
        <strain evidence="8">ATCC30299</strain>
    </source>
</reference>
<dbReference type="InterPro" id="IPR000560">
    <property type="entry name" value="His_Pase_clade-2"/>
</dbReference>
<proteinExistence type="inferred from homology"/>
<evidence type="ECO:0000256" key="5">
    <source>
        <dbReference type="ARBA" id="ARBA00023157"/>
    </source>
</evidence>
<dbReference type="SUPFAM" id="SSF53254">
    <property type="entry name" value="Phosphoglycerate mutase-like"/>
    <property type="match status" value="1"/>
</dbReference>
<comment type="catalytic activity">
    <reaction evidence="1">
        <text>a phosphate monoester + H2O = an alcohol + phosphate</text>
        <dbReference type="Rhea" id="RHEA:15017"/>
        <dbReference type="ChEBI" id="CHEBI:15377"/>
        <dbReference type="ChEBI" id="CHEBI:30879"/>
        <dbReference type="ChEBI" id="CHEBI:43474"/>
        <dbReference type="ChEBI" id="CHEBI:67140"/>
        <dbReference type="EC" id="3.1.3.2"/>
    </reaction>
</comment>
<evidence type="ECO:0000256" key="7">
    <source>
        <dbReference type="SAM" id="SignalP"/>
    </source>
</evidence>
<evidence type="ECO:0000256" key="3">
    <source>
        <dbReference type="ARBA" id="ARBA00022729"/>
    </source>
</evidence>
<organism evidence="8 9">
    <name type="scientific">Blepharisma stoltei</name>
    <dbReference type="NCBI Taxonomy" id="1481888"/>
    <lineage>
        <taxon>Eukaryota</taxon>
        <taxon>Sar</taxon>
        <taxon>Alveolata</taxon>
        <taxon>Ciliophora</taxon>
        <taxon>Postciliodesmatophora</taxon>
        <taxon>Heterotrichea</taxon>
        <taxon>Heterotrichida</taxon>
        <taxon>Blepharismidae</taxon>
        <taxon>Blepharisma</taxon>
    </lineage>
</organism>
<dbReference type="GO" id="GO:0003993">
    <property type="term" value="F:acid phosphatase activity"/>
    <property type="evidence" value="ECO:0007669"/>
    <property type="project" value="UniProtKB-EC"/>
</dbReference>
<feature type="chain" id="PRO_5043795979" description="Acid phosphatase" evidence="7">
    <location>
        <begin position="21"/>
        <end position="388"/>
    </location>
</feature>
<evidence type="ECO:0000256" key="6">
    <source>
        <dbReference type="ARBA" id="ARBA00023180"/>
    </source>
</evidence>
<evidence type="ECO:0000256" key="1">
    <source>
        <dbReference type="ARBA" id="ARBA00000032"/>
    </source>
</evidence>
<comment type="similarity">
    <text evidence="2">Belongs to the histidine acid phosphatase family.</text>
</comment>
<gene>
    <name evidence="8" type="ORF">BSTOLATCC_MIC22485</name>
</gene>
<keyword evidence="3 7" id="KW-0732">Signal</keyword>
<dbReference type="PANTHER" id="PTHR11567:SF211">
    <property type="entry name" value="PROSTATIC ACID PHOSPHATASE"/>
    <property type="match status" value="1"/>
</dbReference>
<name>A0AAU9J080_9CILI</name>
<dbReference type="EMBL" id="CAJZBQ010000021">
    <property type="protein sequence ID" value="CAG9319140.1"/>
    <property type="molecule type" value="Genomic_DNA"/>
</dbReference>
<evidence type="ECO:0000256" key="2">
    <source>
        <dbReference type="ARBA" id="ARBA00005375"/>
    </source>
</evidence>
<comment type="caution">
    <text evidence="8">The sequence shown here is derived from an EMBL/GenBank/DDBJ whole genome shotgun (WGS) entry which is preliminary data.</text>
</comment>
<dbReference type="CDD" id="cd07061">
    <property type="entry name" value="HP_HAP_like"/>
    <property type="match status" value="1"/>
</dbReference>
<dbReference type="Gene3D" id="3.40.50.1240">
    <property type="entry name" value="Phosphoglycerate mutase-like"/>
    <property type="match status" value="1"/>
</dbReference>
<evidence type="ECO:0008006" key="10">
    <source>
        <dbReference type="Google" id="ProtNLM"/>
    </source>
</evidence>
<dbReference type="InterPro" id="IPR050645">
    <property type="entry name" value="Histidine_acid_phosphatase"/>
</dbReference>
<dbReference type="InterPro" id="IPR029033">
    <property type="entry name" value="His_PPase_superfam"/>
</dbReference>
<protein>
    <recommendedName>
        <fullName evidence="10">Acid phosphatase</fullName>
    </recommendedName>
</protein>
<dbReference type="Proteomes" id="UP001162131">
    <property type="component" value="Unassembled WGS sequence"/>
</dbReference>